<comment type="caution">
    <text evidence="1">The sequence shown here is derived from an EMBL/GenBank/DDBJ whole genome shotgun (WGS) entry which is preliminary data.</text>
</comment>
<organism evidence="1 2">
    <name type="scientific">Nocardia aobensis</name>
    <dbReference type="NCBI Taxonomy" id="257277"/>
    <lineage>
        <taxon>Bacteria</taxon>
        <taxon>Bacillati</taxon>
        <taxon>Actinomycetota</taxon>
        <taxon>Actinomycetes</taxon>
        <taxon>Mycobacteriales</taxon>
        <taxon>Nocardiaceae</taxon>
        <taxon>Nocardia</taxon>
    </lineage>
</organism>
<evidence type="ECO:0008006" key="3">
    <source>
        <dbReference type="Google" id="ProtNLM"/>
    </source>
</evidence>
<keyword evidence="2" id="KW-1185">Reference proteome</keyword>
<gene>
    <name evidence="1" type="ORF">ACFYU5_08195</name>
</gene>
<proteinExistence type="predicted"/>
<sequence length="88" mass="9450">MSPLGCRAAEVRDRRLALTGLDLADWPGALAITDSSGGTRIVPLQPGTRAALVAWLAERRRLLRGHPEQIALFLVGELGHLRVAFSPA</sequence>
<evidence type="ECO:0000313" key="1">
    <source>
        <dbReference type="EMBL" id="MFF0496367.1"/>
    </source>
</evidence>
<reference evidence="1 2" key="1">
    <citation type="submission" date="2024-10" db="EMBL/GenBank/DDBJ databases">
        <title>The Natural Products Discovery Center: Release of the First 8490 Sequenced Strains for Exploring Actinobacteria Biosynthetic Diversity.</title>
        <authorList>
            <person name="Kalkreuter E."/>
            <person name="Kautsar S.A."/>
            <person name="Yang D."/>
            <person name="Bader C.D."/>
            <person name="Teijaro C.N."/>
            <person name="Fluegel L."/>
            <person name="Davis C.M."/>
            <person name="Simpson J.R."/>
            <person name="Lauterbach L."/>
            <person name="Steele A.D."/>
            <person name="Gui C."/>
            <person name="Meng S."/>
            <person name="Li G."/>
            <person name="Viehrig K."/>
            <person name="Ye F."/>
            <person name="Su P."/>
            <person name="Kiefer A.F."/>
            <person name="Nichols A."/>
            <person name="Cepeda A.J."/>
            <person name="Yan W."/>
            <person name="Fan B."/>
            <person name="Jiang Y."/>
            <person name="Adhikari A."/>
            <person name="Zheng C.-J."/>
            <person name="Schuster L."/>
            <person name="Cowan T.M."/>
            <person name="Smanski M.J."/>
            <person name="Chevrette M.G."/>
            <person name="De Carvalho L.P.S."/>
            <person name="Shen B."/>
        </authorList>
    </citation>
    <scope>NUCLEOTIDE SEQUENCE [LARGE SCALE GENOMIC DNA]</scope>
    <source>
        <strain evidence="1 2">NPDC004119</strain>
    </source>
</reference>
<name>A0ABW6NYW0_9NOCA</name>
<evidence type="ECO:0000313" key="2">
    <source>
        <dbReference type="Proteomes" id="UP001601442"/>
    </source>
</evidence>
<dbReference type="RefSeq" id="WP_387391517.1">
    <property type="nucleotide sequence ID" value="NZ_JBIAMT010000002.1"/>
</dbReference>
<dbReference type="Proteomes" id="UP001601442">
    <property type="component" value="Unassembled WGS sequence"/>
</dbReference>
<protein>
    <recommendedName>
        <fullName evidence="3">Tyr recombinase domain-containing protein</fullName>
    </recommendedName>
</protein>
<accession>A0ABW6NYW0</accession>
<dbReference type="EMBL" id="JBIAMT010000002">
    <property type="protein sequence ID" value="MFF0496367.1"/>
    <property type="molecule type" value="Genomic_DNA"/>
</dbReference>